<dbReference type="RefSeq" id="WP_127567959.1">
    <property type="nucleotide sequence ID" value="NZ_BMFB01000001.1"/>
</dbReference>
<dbReference type="GO" id="GO:0016209">
    <property type="term" value="F:antioxidant activity"/>
    <property type="evidence" value="ECO:0007669"/>
    <property type="project" value="InterPro"/>
</dbReference>
<keyword evidence="2" id="KW-1185">Reference proteome</keyword>
<reference evidence="1 2" key="1">
    <citation type="submission" date="2016-12" db="EMBL/GenBank/DDBJ databases">
        <title>The genome of dimorphic prosthecate Glycocaulis alkaliphilus 6b-8t, isolated from crude oil dictates its adaptability in petroleum environments.</title>
        <authorList>
            <person name="Wu X.-L."/>
            <person name="Geng S."/>
        </authorList>
    </citation>
    <scope>NUCLEOTIDE SEQUENCE [LARGE SCALE GENOMIC DNA]</scope>
    <source>
        <strain evidence="1 2">6B-8</strain>
    </source>
</reference>
<organism evidence="1 2">
    <name type="scientific">Glycocaulis alkaliphilus</name>
    <dbReference type="NCBI Taxonomy" id="1434191"/>
    <lineage>
        <taxon>Bacteria</taxon>
        <taxon>Pseudomonadati</taxon>
        <taxon>Pseudomonadota</taxon>
        <taxon>Alphaproteobacteria</taxon>
        <taxon>Maricaulales</taxon>
        <taxon>Maricaulaceae</taxon>
        <taxon>Glycocaulis</taxon>
    </lineage>
</organism>
<dbReference type="PROSITE" id="PS51318">
    <property type="entry name" value="TAT"/>
    <property type="match status" value="1"/>
</dbReference>
<gene>
    <name evidence="1" type="ORF">X907_2240</name>
</gene>
<dbReference type="Pfam" id="PF00578">
    <property type="entry name" value="AhpC-TSA"/>
    <property type="match status" value="1"/>
</dbReference>
<dbReference type="EMBL" id="CP018911">
    <property type="protein sequence ID" value="AZU04755.1"/>
    <property type="molecule type" value="Genomic_DNA"/>
</dbReference>
<protein>
    <submittedName>
        <fullName evidence="1">Alkyl hydroperoxide reductase/thiol specific antioxidant/Mal allergen</fullName>
    </submittedName>
</protein>
<dbReference type="PROSITE" id="PS51352">
    <property type="entry name" value="THIOREDOXIN_2"/>
    <property type="match status" value="1"/>
</dbReference>
<dbReference type="PANTHER" id="PTHR43640">
    <property type="entry name" value="OS07G0260300 PROTEIN"/>
    <property type="match status" value="1"/>
</dbReference>
<dbReference type="InterPro" id="IPR036249">
    <property type="entry name" value="Thioredoxin-like_sf"/>
</dbReference>
<name>A0A3T0EB97_9PROT</name>
<proteinExistence type="predicted"/>
<dbReference type="GO" id="GO:0016491">
    <property type="term" value="F:oxidoreductase activity"/>
    <property type="evidence" value="ECO:0007669"/>
    <property type="project" value="InterPro"/>
</dbReference>
<evidence type="ECO:0000313" key="1">
    <source>
        <dbReference type="EMBL" id="AZU04755.1"/>
    </source>
</evidence>
<dbReference type="AlphaFoldDB" id="A0A3T0EB97"/>
<dbReference type="SUPFAM" id="SSF52833">
    <property type="entry name" value="Thioredoxin-like"/>
    <property type="match status" value="1"/>
</dbReference>
<dbReference type="InterPro" id="IPR006311">
    <property type="entry name" value="TAT_signal"/>
</dbReference>
<dbReference type="KEGG" id="gak:X907_2240"/>
<dbReference type="InterPro" id="IPR013766">
    <property type="entry name" value="Thioredoxin_domain"/>
</dbReference>
<sequence length="207" mass="22247">MAISRRTFTLTASLLAATALSFGAAAHAQPVIGERAPDFTATTATGETVTLADFSGQTVMLEWTNHDCPFVVRHYQGNMQSLQDEAAGNDVVWIQVISSAPGEQGYVSAERALELNVERGANVAHVFMDPEGVIGRAYDARTTPQMYVIDGEGTLRYNGGIDDQPRPRAGDPDPIPYAQIALNAVLAGEEVETPETQPYGCNVKYVD</sequence>
<accession>A0A3T0EB97</accession>
<dbReference type="InterPro" id="IPR047262">
    <property type="entry name" value="PRX-like1"/>
</dbReference>
<dbReference type="Proteomes" id="UP000286954">
    <property type="component" value="Chromosome"/>
</dbReference>
<dbReference type="InterPro" id="IPR000866">
    <property type="entry name" value="AhpC/TSA"/>
</dbReference>
<dbReference type="Gene3D" id="3.40.30.10">
    <property type="entry name" value="Glutaredoxin"/>
    <property type="match status" value="1"/>
</dbReference>
<evidence type="ECO:0000313" key="2">
    <source>
        <dbReference type="Proteomes" id="UP000286954"/>
    </source>
</evidence>
<dbReference type="PANTHER" id="PTHR43640:SF1">
    <property type="entry name" value="THIOREDOXIN-DEPENDENT PEROXIREDOXIN"/>
    <property type="match status" value="1"/>
</dbReference>
<dbReference type="OrthoDB" id="9809746at2"/>